<protein>
    <submittedName>
        <fullName evidence="2">Uncharacterized protein</fullName>
    </submittedName>
</protein>
<dbReference type="Proteomes" id="UP001157974">
    <property type="component" value="Unassembled WGS sequence"/>
</dbReference>
<dbReference type="AlphaFoldDB" id="A0AAV8V194"/>
<proteinExistence type="predicted"/>
<gene>
    <name evidence="2" type="ORF">NDN08_005333</name>
</gene>
<evidence type="ECO:0000313" key="3">
    <source>
        <dbReference type="Proteomes" id="UP001157974"/>
    </source>
</evidence>
<feature type="compositionally biased region" description="Basic and acidic residues" evidence="1">
    <location>
        <begin position="1"/>
        <end position="29"/>
    </location>
</feature>
<reference evidence="2 3" key="1">
    <citation type="journal article" date="2023" name="Nat. Commun.">
        <title>Origin of minicircular mitochondrial genomes in red algae.</title>
        <authorList>
            <person name="Lee Y."/>
            <person name="Cho C.H."/>
            <person name="Lee Y.M."/>
            <person name="Park S.I."/>
            <person name="Yang J.H."/>
            <person name="West J.A."/>
            <person name="Bhattacharya D."/>
            <person name="Yoon H.S."/>
        </authorList>
    </citation>
    <scope>NUCLEOTIDE SEQUENCE [LARGE SCALE GENOMIC DNA]</scope>
    <source>
        <strain evidence="2 3">CCMP1338</strain>
        <tissue evidence="2">Whole cell</tissue>
    </source>
</reference>
<sequence>MRFCPSREKTRQAVQELELHDRDEIHEDGGLEVEEQDVVVDSLEDDHMPEVASILMASPQEPAPESSIGHWKGERLLRNVVESELNESFYGRTRS</sequence>
<dbReference type="EMBL" id="JAMWBK010000001">
    <property type="protein sequence ID" value="KAJ8908628.1"/>
    <property type="molecule type" value="Genomic_DNA"/>
</dbReference>
<name>A0AAV8V194_9RHOD</name>
<organism evidence="2 3">
    <name type="scientific">Rhodosorus marinus</name>
    <dbReference type="NCBI Taxonomy" id="101924"/>
    <lineage>
        <taxon>Eukaryota</taxon>
        <taxon>Rhodophyta</taxon>
        <taxon>Stylonematophyceae</taxon>
        <taxon>Stylonematales</taxon>
        <taxon>Stylonemataceae</taxon>
        <taxon>Rhodosorus</taxon>
    </lineage>
</organism>
<evidence type="ECO:0000256" key="1">
    <source>
        <dbReference type="SAM" id="MobiDB-lite"/>
    </source>
</evidence>
<evidence type="ECO:0000313" key="2">
    <source>
        <dbReference type="EMBL" id="KAJ8908628.1"/>
    </source>
</evidence>
<keyword evidence="3" id="KW-1185">Reference proteome</keyword>
<comment type="caution">
    <text evidence="2">The sequence shown here is derived from an EMBL/GenBank/DDBJ whole genome shotgun (WGS) entry which is preliminary data.</text>
</comment>
<feature type="region of interest" description="Disordered" evidence="1">
    <location>
        <begin position="1"/>
        <end position="31"/>
    </location>
</feature>
<accession>A0AAV8V194</accession>